<dbReference type="Pfam" id="PF00324">
    <property type="entry name" value="AA_permease"/>
    <property type="match status" value="1"/>
</dbReference>
<reference evidence="7 8" key="1">
    <citation type="submission" date="2019-10" db="EMBL/GenBank/DDBJ databases">
        <title>Assembly and Annotation for the nematode Trichostrongylus colubriformis.</title>
        <authorList>
            <person name="Martin J."/>
        </authorList>
    </citation>
    <scope>NUCLEOTIDE SEQUENCE [LARGE SCALE GENOMIC DNA]</scope>
    <source>
        <strain evidence="7">G859</strain>
        <tissue evidence="7">Whole worm</tissue>
    </source>
</reference>
<dbReference type="AlphaFoldDB" id="A0AAN8F1P2"/>
<evidence type="ECO:0000313" key="8">
    <source>
        <dbReference type="Proteomes" id="UP001331761"/>
    </source>
</evidence>
<evidence type="ECO:0000256" key="5">
    <source>
        <dbReference type="SAM" id="Phobius"/>
    </source>
</evidence>
<comment type="subcellular location">
    <subcellularLocation>
        <location evidence="1">Membrane</location>
        <topology evidence="1">Multi-pass membrane protein</topology>
    </subcellularLocation>
</comment>
<dbReference type="GO" id="GO:0055075">
    <property type="term" value="P:potassium ion homeostasis"/>
    <property type="evidence" value="ECO:0007669"/>
    <property type="project" value="TreeGrafter"/>
</dbReference>
<feature type="transmembrane region" description="Helical" evidence="5">
    <location>
        <begin position="84"/>
        <end position="104"/>
    </location>
</feature>
<dbReference type="EMBL" id="WIXE01022723">
    <property type="protein sequence ID" value="KAK5967239.1"/>
    <property type="molecule type" value="Genomic_DNA"/>
</dbReference>
<evidence type="ECO:0000313" key="7">
    <source>
        <dbReference type="EMBL" id="KAK5967239.1"/>
    </source>
</evidence>
<organism evidence="7 8">
    <name type="scientific">Trichostrongylus colubriformis</name>
    <name type="common">Black scour worm</name>
    <dbReference type="NCBI Taxonomy" id="6319"/>
    <lineage>
        <taxon>Eukaryota</taxon>
        <taxon>Metazoa</taxon>
        <taxon>Ecdysozoa</taxon>
        <taxon>Nematoda</taxon>
        <taxon>Chromadorea</taxon>
        <taxon>Rhabditida</taxon>
        <taxon>Rhabditina</taxon>
        <taxon>Rhabditomorpha</taxon>
        <taxon>Strongyloidea</taxon>
        <taxon>Trichostrongylidae</taxon>
        <taxon>Trichostrongylus</taxon>
    </lineage>
</organism>
<evidence type="ECO:0000259" key="6">
    <source>
        <dbReference type="Pfam" id="PF00324"/>
    </source>
</evidence>
<dbReference type="GO" id="GO:0006884">
    <property type="term" value="P:cell volume homeostasis"/>
    <property type="evidence" value="ECO:0007669"/>
    <property type="project" value="TreeGrafter"/>
</dbReference>
<dbReference type="Proteomes" id="UP001331761">
    <property type="component" value="Unassembled WGS sequence"/>
</dbReference>
<comment type="caution">
    <text evidence="7">The sequence shown here is derived from an EMBL/GenBank/DDBJ whole genome shotgun (WGS) entry which is preliminary data.</text>
</comment>
<feature type="transmembrane region" description="Helical" evidence="5">
    <location>
        <begin position="21"/>
        <end position="44"/>
    </location>
</feature>
<keyword evidence="3 5" id="KW-1133">Transmembrane helix</keyword>
<dbReference type="GO" id="GO:1990573">
    <property type="term" value="P:potassium ion import across plasma membrane"/>
    <property type="evidence" value="ECO:0007669"/>
    <property type="project" value="TreeGrafter"/>
</dbReference>
<keyword evidence="4 5" id="KW-0472">Membrane</keyword>
<dbReference type="PANTHER" id="PTHR11827">
    <property type="entry name" value="SOLUTE CARRIER FAMILY 12, CATION COTRANSPORTERS"/>
    <property type="match status" value="1"/>
</dbReference>
<gene>
    <name evidence="7" type="ORF">GCK32_020620</name>
</gene>
<dbReference type="Gene3D" id="1.20.1740.10">
    <property type="entry name" value="Amino acid/polyamine transporter I"/>
    <property type="match status" value="1"/>
</dbReference>
<dbReference type="PANTHER" id="PTHR11827:SF103">
    <property type="entry name" value="SODIUM CHLORIDE COTRANSPORTER 69, ISOFORM E"/>
    <property type="match status" value="1"/>
</dbReference>
<dbReference type="GO" id="GO:0008511">
    <property type="term" value="F:sodium:potassium:chloride symporter activity"/>
    <property type="evidence" value="ECO:0007669"/>
    <property type="project" value="TreeGrafter"/>
</dbReference>
<accession>A0AAN8F1P2</accession>
<keyword evidence="8" id="KW-1185">Reference proteome</keyword>
<evidence type="ECO:0000256" key="3">
    <source>
        <dbReference type="ARBA" id="ARBA00022989"/>
    </source>
</evidence>
<dbReference type="GO" id="GO:0055064">
    <property type="term" value="P:chloride ion homeostasis"/>
    <property type="evidence" value="ECO:0007669"/>
    <property type="project" value="TreeGrafter"/>
</dbReference>
<feature type="non-terminal residue" evidence="7">
    <location>
        <position position="112"/>
    </location>
</feature>
<feature type="domain" description="Amino acid permease/ SLC12A" evidence="6">
    <location>
        <begin position="2"/>
        <end position="112"/>
    </location>
</feature>
<dbReference type="InterPro" id="IPR004842">
    <property type="entry name" value="SLC12A_fam"/>
</dbReference>
<evidence type="ECO:0000256" key="4">
    <source>
        <dbReference type="ARBA" id="ARBA00023136"/>
    </source>
</evidence>
<keyword evidence="2 5" id="KW-0812">Transmembrane</keyword>
<dbReference type="GO" id="GO:0055078">
    <property type="term" value="P:sodium ion homeostasis"/>
    <property type="evidence" value="ECO:0007669"/>
    <property type="project" value="TreeGrafter"/>
</dbReference>
<dbReference type="GO" id="GO:0016020">
    <property type="term" value="C:membrane"/>
    <property type="evidence" value="ECO:0007669"/>
    <property type="project" value="UniProtKB-SubCell"/>
</dbReference>
<protein>
    <recommendedName>
        <fullName evidence="6">Amino acid permease/ SLC12A domain-containing protein</fullName>
    </recommendedName>
</protein>
<dbReference type="InterPro" id="IPR004841">
    <property type="entry name" value="AA-permease/SLC12A_dom"/>
</dbReference>
<proteinExistence type="predicted"/>
<sequence length="112" mass="11673">MAGANISGNLKDPQVAIPRGTLTAIAASTAVYVLFAVLSAFTYVRDADGISNFTVNYVPNCSLNDTCPFGLHNYYQTIMVASGFSYLITAGIVAASLSSALGALTSAPRIFQ</sequence>
<name>A0AAN8F1P2_TRICO</name>
<evidence type="ECO:0000256" key="1">
    <source>
        <dbReference type="ARBA" id="ARBA00004141"/>
    </source>
</evidence>
<evidence type="ECO:0000256" key="2">
    <source>
        <dbReference type="ARBA" id="ARBA00022692"/>
    </source>
</evidence>